<gene>
    <name evidence="8" type="primary">dapF</name>
    <name evidence="10" type="ORF">BXT84_11360</name>
</gene>
<evidence type="ECO:0000313" key="11">
    <source>
        <dbReference type="Proteomes" id="UP000325292"/>
    </source>
</evidence>
<dbReference type="InterPro" id="IPR001653">
    <property type="entry name" value="DAP_epimerase_DapF"/>
</dbReference>
<comment type="subunit">
    <text evidence="8">Homodimer.</text>
</comment>
<comment type="similarity">
    <text evidence="2 8">Belongs to the diaminopimelate epimerase family.</text>
</comment>
<dbReference type="EMBL" id="CP019454">
    <property type="protein sequence ID" value="AUW95556.1"/>
    <property type="molecule type" value="Genomic_DNA"/>
</dbReference>
<dbReference type="HAMAP" id="MF_00197">
    <property type="entry name" value="DAP_epimerase"/>
    <property type="match status" value="1"/>
</dbReference>
<keyword evidence="4 8" id="KW-0028">Amino-acid biosynthesis</keyword>
<comment type="catalytic activity">
    <reaction evidence="7 8">
        <text>(2S,6S)-2,6-diaminopimelate = meso-2,6-diaminopimelate</text>
        <dbReference type="Rhea" id="RHEA:15393"/>
        <dbReference type="ChEBI" id="CHEBI:57609"/>
        <dbReference type="ChEBI" id="CHEBI:57791"/>
        <dbReference type="EC" id="5.1.1.7"/>
    </reaction>
</comment>
<comment type="subcellular location">
    <subcellularLocation>
        <location evidence="8">Cytoplasm</location>
    </subcellularLocation>
</comment>
<keyword evidence="5 8" id="KW-0457">Lysine biosynthesis</keyword>
<dbReference type="SUPFAM" id="SSF54506">
    <property type="entry name" value="Diaminopimelate epimerase-like"/>
    <property type="match status" value="2"/>
</dbReference>
<feature type="active site" description="Proton acceptor" evidence="8">
    <location>
        <position position="224"/>
    </location>
</feature>
<evidence type="ECO:0000313" key="10">
    <source>
        <dbReference type="EMBL" id="AUW95556.1"/>
    </source>
</evidence>
<feature type="binding site" evidence="8">
    <location>
        <position position="197"/>
    </location>
    <ligand>
        <name>substrate</name>
    </ligand>
</feature>
<dbReference type="NCBIfam" id="TIGR00652">
    <property type="entry name" value="DapF"/>
    <property type="match status" value="1"/>
</dbReference>
<feature type="active site" description="Proton donor" evidence="8">
    <location>
        <position position="74"/>
    </location>
</feature>
<dbReference type="Proteomes" id="UP000325292">
    <property type="component" value="Chromosome"/>
</dbReference>
<organism evidence="10 11">
    <name type="scientific">Sulfobacillus thermotolerans</name>
    <dbReference type="NCBI Taxonomy" id="338644"/>
    <lineage>
        <taxon>Bacteria</taxon>
        <taxon>Bacillati</taxon>
        <taxon>Bacillota</taxon>
        <taxon>Clostridia</taxon>
        <taxon>Eubacteriales</taxon>
        <taxon>Clostridiales Family XVII. Incertae Sedis</taxon>
        <taxon>Sulfobacillus</taxon>
    </lineage>
</organism>
<feature type="site" description="Could be important to modulate the pK values of the two catalytic cysteine residues" evidence="8">
    <location>
        <position position="215"/>
    </location>
</feature>
<dbReference type="PANTHER" id="PTHR31689:SF0">
    <property type="entry name" value="DIAMINOPIMELATE EPIMERASE"/>
    <property type="match status" value="1"/>
</dbReference>
<evidence type="ECO:0000256" key="2">
    <source>
        <dbReference type="ARBA" id="ARBA00010219"/>
    </source>
</evidence>
<evidence type="ECO:0000256" key="5">
    <source>
        <dbReference type="ARBA" id="ARBA00023154"/>
    </source>
</evidence>
<evidence type="ECO:0000256" key="6">
    <source>
        <dbReference type="ARBA" id="ARBA00023235"/>
    </source>
</evidence>
<feature type="binding site" evidence="8">
    <location>
        <begin position="225"/>
        <end position="226"/>
    </location>
    <ligand>
        <name>substrate</name>
    </ligand>
</feature>
<feature type="binding site" evidence="8">
    <location>
        <position position="164"/>
    </location>
    <ligand>
        <name>substrate</name>
    </ligand>
</feature>
<accession>A0ABM6RW37</accession>
<protein>
    <recommendedName>
        <fullName evidence="3 8">Diaminopimelate epimerase</fullName>
        <shortName evidence="8">DAP epimerase</shortName>
        <ecNumber evidence="3 8">5.1.1.7</ecNumber>
    </recommendedName>
    <alternativeName>
        <fullName evidence="8">PLP-independent amino acid racemase</fullName>
    </alternativeName>
</protein>
<feature type="site" description="Could be important to modulate the pK values of the two catalytic cysteine residues" evidence="8">
    <location>
        <position position="166"/>
    </location>
</feature>
<feature type="active site" evidence="9">
    <location>
        <position position="74"/>
    </location>
</feature>
<dbReference type="PROSITE" id="PS01326">
    <property type="entry name" value="DAP_EPIMERASE"/>
    <property type="match status" value="1"/>
</dbReference>
<comment type="pathway">
    <text evidence="1 8">Amino-acid biosynthesis; L-lysine biosynthesis via DAP pathway; DL-2,6-diaminopimelate from LL-2,6-diaminopimelate: step 1/1.</text>
</comment>
<feature type="binding site" evidence="8">
    <location>
        <begin position="75"/>
        <end position="76"/>
    </location>
    <ligand>
        <name>substrate</name>
    </ligand>
</feature>
<feature type="binding site" evidence="8">
    <location>
        <position position="11"/>
    </location>
    <ligand>
        <name>substrate</name>
    </ligand>
</feature>
<feature type="binding site" evidence="8">
    <location>
        <begin position="215"/>
        <end position="216"/>
    </location>
    <ligand>
        <name>substrate</name>
    </ligand>
</feature>
<evidence type="ECO:0000256" key="9">
    <source>
        <dbReference type="PROSITE-ProRule" id="PRU10125"/>
    </source>
</evidence>
<dbReference type="EC" id="5.1.1.7" evidence="3 8"/>
<evidence type="ECO:0000256" key="3">
    <source>
        <dbReference type="ARBA" id="ARBA00013080"/>
    </source>
</evidence>
<keyword evidence="11" id="KW-1185">Reference proteome</keyword>
<evidence type="ECO:0000256" key="7">
    <source>
        <dbReference type="ARBA" id="ARBA00051712"/>
    </source>
</evidence>
<sequence>MRFTKMHGLGNDYLYIDIRDMADQPDSVWSHYAVLMSDRHFGVGADGIILIARSNVAPVRMRIFNADGSESEMCGNGLRALAKWLFDRGQFQSGQAVETGAGLLYPEIVSQEGGRARIIRVDMGPPRLTRQDMGMTGQPDAHCLEEPLDVNGEVYSMTCVSMGNPHVIIFGPLWDEDIMAKRGAAIEHHPLFSRRTNVHSVEVEDYTHLKIRHWERGAGLTLACGTGVAASTVAAVLTQRTARQVTVSVPGGTLEAMWDEATGHVFLTGPAQEVCEGTFALR</sequence>
<evidence type="ECO:0000256" key="1">
    <source>
        <dbReference type="ARBA" id="ARBA00005196"/>
    </source>
</evidence>
<keyword evidence="6 8" id="KW-0413">Isomerase</keyword>
<feature type="binding site" evidence="8">
    <location>
        <position position="65"/>
    </location>
    <ligand>
        <name>substrate</name>
    </ligand>
</feature>
<reference evidence="10 11" key="1">
    <citation type="journal article" date="2019" name="Sci. Rep.">
        <title>Sulfobacillus thermotolerans: new insights into resistance and metabolic capacities of acidophilic chemolithotrophs.</title>
        <authorList>
            <person name="Panyushkina A.E."/>
            <person name="Babenko V.V."/>
            <person name="Nikitina A.S."/>
            <person name="Selezneva O.V."/>
            <person name="Tsaplina I.A."/>
            <person name="Letarova M.A."/>
            <person name="Kostryukova E.S."/>
            <person name="Letarov A.V."/>
        </authorList>
    </citation>
    <scope>NUCLEOTIDE SEQUENCE [LARGE SCALE GENOMIC DNA]</scope>
    <source>
        <strain evidence="10 11">Kr1</strain>
    </source>
</reference>
<proteinExistence type="inferred from homology"/>
<comment type="caution">
    <text evidence="8">Lacks conserved residue(s) required for the propagation of feature annotation.</text>
</comment>
<evidence type="ECO:0000256" key="4">
    <source>
        <dbReference type="ARBA" id="ARBA00022605"/>
    </source>
</evidence>
<name>A0ABM6RW37_9FIRM</name>
<dbReference type="Pfam" id="PF01678">
    <property type="entry name" value="DAP_epimerase"/>
    <property type="match status" value="2"/>
</dbReference>
<dbReference type="Gene3D" id="3.10.310.10">
    <property type="entry name" value="Diaminopimelate Epimerase, Chain A, domain 1"/>
    <property type="match status" value="2"/>
</dbReference>
<comment type="function">
    <text evidence="8">Catalyzes the stereoinversion of LL-2,6-diaminopimelate (L,L-DAP) to meso-diaminopimelate (meso-DAP), a precursor of L-lysine and an essential component of the bacterial peptidoglycan.</text>
</comment>
<evidence type="ECO:0000256" key="8">
    <source>
        <dbReference type="HAMAP-Rule" id="MF_00197"/>
    </source>
</evidence>
<dbReference type="InterPro" id="IPR018510">
    <property type="entry name" value="DAP_epimerase_AS"/>
</dbReference>
<dbReference type="PANTHER" id="PTHR31689">
    <property type="entry name" value="DIAMINOPIMELATE EPIMERASE, CHLOROPLASTIC"/>
    <property type="match status" value="1"/>
</dbReference>
<keyword evidence="8" id="KW-0963">Cytoplasm</keyword>